<dbReference type="InterPro" id="IPR001623">
    <property type="entry name" value="DnaJ_domain"/>
</dbReference>
<gene>
    <name evidence="3" type="ORF">MUK42_15394</name>
</gene>
<dbReference type="PROSITE" id="PS50076">
    <property type="entry name" value="DNAJ_2"/>
    <property type="match status" value="1"/>
</dbReference>
<dbReference type="PANTHER" id="PTHR45496:SF1">
    <property type="entry name" value="CHAPERONE DNAJ-DOMAIN SUPERFAMILY PROTEIN"/>
    <property type="match status" value="1"/>
</dbReference>
<sequence>MDIDGGGRGRGAAAWWMDIAQRRLRKRDLVGSKRFAERAVEVDPLIGGADQVITVADVLLASQRRVNNHVDWYAVLQLDPSSPAGRHPSAVRSQYRRLALLLNLVRHHLDIAASAANLVDDAWAILSDPSKKALFDAELDMATAAPPRPVPTFWTACPSCCYLHKYSCDYEGKNLRCPNCRRFFHAAPLQAEPPVVPDTDMYYCSWGFFPLGFSDGAAAGAPGLDAQSKPFYPMSPCHQPHPSKQTAAVVDAITPPVGGTTALKVIPLSSMKRVVAKKKVGGGLRKRVLVSESQTRTSEETKVSPTVMDMNTEAGSSISLGKRGIPRYHFCQSSPKESHYAAPSTETDANVVKLGVNELCHHNTKPSPSCLASALSWFGFNNQGQALTVPDVCFAPSSCSEQAERSHKAEAPQEMDMDGTVARHLSPSTGCAS</sequence>
<protein>
    <submittedName>
        <fullName evidence="3">Heat shock protein</fullName>
    </submittedName>
</protein>
<dbReference type="EMBL" id="CP097505">
    <property type="protein sequence ID" value="URD94335.1"/>
    <property type="molecule type" value="Genomic_DNA"/>
</dbReference>
<dbReference type="AlphaFoldDB" id="A0A9E7JUQ4"/>
<evidence type="ECO:0000313" key="4">
    <source>
        <dbReference type="Proteomes" id="UP001055439"/>
    </source>
</evidence>
<dbReference type="SUPFAM" id="SSF46565">
    <property type="entry name" value="Chaperone J-domain"/>
    <property type="match status" value="1"/>
</dbReference>
<organism evidence="3 4">
    <name type="scientific">Musa troglodytarum</name>
    <name type="common">fe'i banana</name>
    <dbReference type="NCBI Taxonomy" id="320322"/>
    <lineage>
        <taxon>Eukaryota</taxon>
        <taxon>Viridiplantae</taxon>
        <taxon>Streptophyta</taxon>
        <taxon>Embryophyta</taxon>
        <taxon>Tracheophyta</taxon>
        <taxon>Spermatophyta</taxon>
        <taxon>Magnoliopsida</taxon>
        <taxon>Liliopsida</taxon>
        <taxon>Zingiberales</taxon>
        <taxon>Musaceae</taxon>
        <taxon>Musa</taxon>
    </lineage>
</organism>
<dbReference type="PANTHER" id="PTHR45496">
    <property type="entry name" value="CHAPERONE DNAJ-DOMAIN SUPERFAMILY PROTEIN"/>
    <property type="match status" value="1"/>
</dbReference>
<dbReference type="Gene3D" id="1.10.287.110">
    <property type="entry name" value="DnaJ domain"/>
    <property type="match status" value="1"/>
</dbReference>
<dbReference type="GO" id="GO:0005783">
    <property type="term" value="C:endoplasmic reticulum"/>
    <property type="evidence" value="ECO:0007669"/>
    <property type="project" value="UniProtKB-ARBA"/>
</dbReference>
<dbReference type="CDD" id="cd06257">
    <property type="entry name" value="DnaJ"/>
    <property type="match status" value="1"/>
</dbReference>
<evidence type="ECO:0000259" key="2">
    <source>
        <dbReference type="PROSITE" id="PS50076"/>
    </source>
</evidence>
<accession>A0A9E7JUQ4</accession>
<feature type="region of interest" description="Disordered" evidence="1">
    <location>
        <begin position="404"/>
        <end position="433"/>
    </location>
</feature>
<keyword evidence="3" id="KW-0346">Stress response</keyword>
<reference evidence="3" key="1">
    <citation type="submission" date="2022-05" db="EMBL/GenBank/DDBJ databases">
        <title>The Musa troglodytarum L. genome provides insights into the mechanism of non-climacteric behaviour and enrichment of carotenoids.</title>
        <authorList>
            <person name="Wang J."/>
        </authorList>
    </citation>
    <scope>NUCLEOTIDE SEQUENCE</scope>
    <source>
        <tissue evidence="3">Leaf</tissue>
    </source>
</reference>
<dbReference type="InterPro" id="IPR053052">
    <property type="entry name" value="Imprinting_Balance_Reg"/>
</dbReference>
<feature type="domain" description="J" evidence="2">
    <location>
        <begin position="71"/>
        <end position="139"/>
    </location>
</feature>
<proteinExistence type="predicted"/>
<dbReference type="Proteomes" id="UP001055439">
    <property type="component" value="Chromosome 3"/>
</dbReference>
<name>A0A9E7JUQ4_9LILI</name>
<dbReference type="InterPro" id="IPR036869">
    <property type="entry name" value="J_dom_sf"/>
</dbReference>
<keyword evidence="4" id="KW-1185">Reference proteome</keyword>
<evidence type="ECO:0000256" key="1">
    <source>
        <dbReference type="SAM" id="MobiDB-lite"/>
    </source>
</evidence>
<dbReference type="OrthoDB" id="10250354at2759"/>
<evidence type="ECO:0000313" key="3">
    <source>
        <dbReference type="EMBL" id="URD94335.1"/>
    </source>
</evidence>